<keyword evidence="3" id="KW-1185">Reference proteome</keyword>
<evidence type="ECO:0000313" key="3">
    <source>
        <dbReference type="Proteomes" id="UP000094236"/>
    </source>
</evidence>
<dbReference type="Pfam" id="PF04991">
    <property type="entry name" value="LicD"/>
    <property type="match status" value="1"/>
</dbReference>
<dbReference type="Proteomes" id="UP000094236">
    <property type="component" value="Unassembled WGS sequence"/>
</dbReference>
<gene>
    <name evidence="2" type="ORF">PACTADRAFT_32614</name>
</gene>
<organism evidence="2 3">
    <name type="scientific">Pachysolen tannophilus NRRL Y-2460</name>
    <dbReference type="NCBI Taxonomy" id="669874"/>
    <lineage>
        <taxon>Eukaryota</taxon>
        <taxon>Fungi</taxon>
        <taxon>Dikarya</taxon>
        <taxon>Ascomycota</taxon>
        <taxon>Saccharomycotina</taxon>
        <taxon>Pichiomycetes</taxon>
        <taxon>Pachysolenaceae</taxon>
        <taxon>Pachysolen</taxon>
    </lineage>
</organism>
<sequence length="279" mass="33082">MYFERNSLKNNENLIDAKLIDTTTGMFIEIMALTKFQSETLNELEIEKKILLQDPAASFRIMSSIYLDNFFNEDGEFFIDIDQCDSMRDLIISKIEKFQSKYSRNKESYEMEKSPTFNLFGEFIYSKNYYTYNIKELSHLIPTFFENSIAYLPSNWYRNLLIEHGPTLDPITDKGAFFEKFKMWIPFSDCPDLRNNNDVFKDTIELSARCKETADDVNKEHEKIYDYAIQHGFFRDMIEPKDLHQNGVLKYDFKKLKPILDQFTGTILRASPWVEENLF</sequence>
<dbReference type="AlphaFoldDB" id="A0A1E4TZE0"/>
<proteinExistence type="predicted"/>
<reference evidence="3" key="1">
    <citation type="submission" date="2016-05" db="EMBL/GenBank/DDBJ databases">
        <title>Comparative genomics of biotechnologically important yeasts.</title>
        <authorList>
            <consortium name="DOE Joint Genome Institute"/>
            <person name="Riley R."/>
            <person name="Haridas S."/>
            <person name="Wolfe K.H."/>
            <person name="Lopes M.R."/>
            <person name="Hittinger C.T."/>
            <person name="Goker M."/>
            <person name="Salamov A."/>
            <person name="Wisecaver J."/>
            <person name="Long T.M."/>
            <person name="Aerts A.L."/>
            <person name="Barry K."/>
            <person name="Choi C."/>
            <person name="Clum A."/>
            <person name="Coughlan A.Y."/>
            <person name="Deshpande S."/>
            <person name="Douglass A.P."/>
            <person name="Hanson S.J."/>
            <person name="Klenk H.-P."/>
            <person name="Labutti K."/>
            <person name="Lapidus A."/>
            <person name="Lindquist E."/>
            <person name="Lipzen A."/>
            <person name="Meier-Kolthoff J.P."/>
            <person name="Ohm R.A."/>
            <person name="Otillar R.P."/>
            <person name="Pangilinan J."/>
            <person name="Peng Y."/>
            <person name="Rokas A."/>
            <person name="Rosa C.A."/>
            <person name="Scheuner C."/>
            <person name="Sibirny A.A."/>
            <person name="Slot J.C."/>
            <person name="Stielow J.B."/>
            <person name="Sun H."/>
            <person name="Kurtzman C.P."/>
            <person name="Blackwell M."/>
            <person name="Grigoriev I.V."/>
            <person name="Jeffries T.W."/>
        </authorList>
    </citation>
    <scope>NUCLEOTIDE SEQUENCE [LARGE SCALE GENOMIC DNA]</scope>
    <source>
        <strain evidence="3">NRRL Y-2460</strain>
    </source>
</reference>
<dbReference type="InterPro" id="IPR007074">
    <property type="entry name" value="LicD/FKTN/FKRP_NTP_transf"/>
</dbReference>
<feature type="domain" description="LicD/FKTN/FKRP nucleotidyltransferase" evidence="1">
    <location>
        <begin position="9"/>
        <end position="160"/>
    </location>
</feature>
<protein>
    <recommendedName>
        <fullName evidence="1">LicD/FKTN/FKRP nucleotidyltransferase domain-containing protein</fullName>
    </recommendedName>
</protein>
<name>A0A1E4TZE0_PACTA</name>
<evidence type="ECO:0000259" key="1">
    <source>
        <dbReference type="Pfam" id="PF04991"/>
    </source>
</evidence>
<dbReference type="OrthoDB" id="444255at2759"/>
<evidence type="ECO:0000313" key="2">
    <source>
        <dbReference type="EMBL" id="ODV97122.1"/>
    </source>
</evidence>
<dbReference type="EMBL" id="KV454012">
    <property type="protein sequence ID" value="ODV97122.1"/>
    <property type="molecule type" value="Genomic_DNA"/>
</dbReference>
<accession>A0A1E4TZE0</accession>